<dbReference type="RefSeq" id="XP_028542766.1">
    <property type="nucleotide sequence ID" value="XM_028686965.1"/>
</dbReference>
<keyword evidence="2" id="KW-1185">Reference proteome</keyword>
<comment type="caution">
    <text evidence="1">The sequence shown here is derived from an EMBL/GenBank/DDBJ whole genome shotgun (WGS) entry which is preliminary data.</text>
</comment>
<reference evidence="2" key="1">
    <citation type="submission" date="2017-04" db="EMBL/GenBank/DDBJ databases">
        <title>Plasmodium gonderi genome.</title>
        <authorList>
            <person name="Arisue N."/>
            <person name="Honma H."/>
            <person name="Kawai S."/>
            <person name="Tougan T."/>
            <person name="Tanabe K."/>
            <person name="Horii T."/>
        </authorList>
    </citation>
    <scope>NUCLEOTIDE SEQUENCE [LARGE SCALE GENOMIC DNA]</scope>
    <source>
        <strain evidence="2">ATCC 30045</strain>
    </source>
</reference>
<dbReference type="EMBL" id="BDQF01000008">
    <property type="protein sequence ID" value="GAW80177.1"/>
    <property type="molecule type" value="Genomic_DNA"/>
</dbReference>
<dbReference type="Proteomes" id="UP000195521">
    <property type="component" value="Unassembled WGS sequence"/>
</dbReference>
<gene>
    <name evidence="1" type="ORF">PGO_070920</name>
</gene>
<evidence type="ECO:0000313" key="1">
    <source>
        <dbReference type="EMBL" id="GAW80177.1"/>
    </source>
</evidence>
<organism evidence="1 2">
    <name type="scientific">Plasmodium gonderi</name>
    <dbReference type="NCBI Taxonomy" id="77519"/>
    <lineage>
        <taxon>Eukaryota</taxon>
        <taxon>Sar</taxon>
        <taxon>Alveolata</taxon>
        <taxon>Apicomplexa</taxon>
        <taxon>Aconoidasida</taxon>
        <taxon>Haemosporida</taxon>
        <taxon>Plasmodiidae</taxon>
        <taxon>Plasmodium</taxon>
        <taxon>Plasmodium (Plasmodium)</taxon>
    </lineage>
</organism>
<protein>
    <submittedName>
        <fullName evidence="1">Uncharacterized protein</fullName>
    </submittedName>
</protein>
<dbReference type="GO" id="GO:0007059">
    <property type="term" value="P:chromosome segregation"/>
    <property type="evidence" value="ECO:0007669"/>
    <property type="project" value="InterPro"/>
</dbReference>
<name>A0A1Y1JG43_PLAGO</name>
<sequence length="227" mass="25999">MTNKICHKLINENIKTLCHETPGNENGYKQKQNGSFNNSMSINCSAKCDELCNNINDRLQKIKDIVHLRSAKPNVVLIETLTDIKEYIKEIEKYIQLFNNVIHEENKAYAYVEDITSSLDKQNKNIQKIFHICSKNIVITKNNSELVLQKPQNYSSLSSKFVNNLLSVCKGEGDEHKNTQVSGDDNERTNRVEDDIYNGEQKGDGNLNQIINQNMILNECADKNYIN</sequence>
<dbReference type="OMA" id="QKIFHIC"/>
<dbReference type="GO" id="GO:0051301">
    <property type="term" value="P:cell division"/>
    <property type="evidence" value="ECO:0007669"/>
    <property type="project" value="InterPro"/>
</dbReference>
<dbReference type="OrthoDB" id="391731at2759"/>
<evidence type="ECO:0000313" key="2">
    <source>
        <dbReference type="Proteomes" id="UP000195521"/>
    </source>
</evidence>
<dbReference type="GO" id="GO:0008017">
    <property type="term" value="F:microtubule binding"/>
    <property type="evidence" value="ECO:0007669"/>
    <property type="project" value="InterPro"/>
</dbReference>
<accession>A0A1Y1JG43</accession>
<dbReference type="InterPro" id="IPR009829">
    <property type="entry name" value="SKA1"/>
</dbReference>
<dbReference type="GeneID" id="39746890"/>
<dbReference type="AlphaFoldDB" id="A0A1Y1JG43"/>
<dbReference type="Gene3D" id="6.10.250.1370">
    <property type="match status" value="1"/>
</dbReference>
<dbReference type="Pfam" id="PF07160">
    <property type="entry name" value="SKA1"/>
    <property type="match status" value="1"/>
</dbReference>
<proteinExistence type="predicted"/>